<keyword evidence="2" id="KW-0418">Kinase</keyword>
<proteinExistence type="predicted"/>
<dbReference type="Gene3D" id="3.40.1160.10">
    <property type="entry name" value="Acetylglutamate kinase-like"/>
    <property type="match status" value="1"/>
</dbReference>
<dbReference type="InterPro" id="IPR036393">
    <property type="entry name" value="AceGlu_kinase-like_sf"/>
</dbReference>
<name>A0A1R4H6T6_9GAMM</name>
<keyword evidence="2" id="KW-0808">Transferase</keyword>
<dbReference type="AlphaFoldDB" id="A0A1R4H6T6"/>
<dbReference type="Pfam" id="PF00696">
    <property type="entry name" value="AA_kinase"/>
    <property type="match status" value="1"/>
</dbReference>
<dbReference type="GO" id="GO:0016301">
    <property type="term" value="F:kinase activity"/>
    <property type="evidence" value="ECO:0007669"/>
    <property type="project" value="UniProtKB-KW"/>
</dbReference>
<dbReference type="InterPro" id="IPR001048">
    <property type="entry name" value="Asp/Glu/Uridylate_kinase"/>
</dbReference>
<accession>A0A1R4H6T6</accession>
<sequence length="182" mass="20075">MIVIKLGGSLAESGTLLQCLDKIESRYQNTGVVIVPGGGSFAEQVRVAQKHWQFDDNTAHQMAILAMQQMALLFKGLKNRFVIAHTVIDIQKHGQRIAIWSPDIIELDNANIKASWEITSDSLAAWLAHKLTAKELILIKSAAIDPALSFSELAERNIVDSAFKGITEQAPFKINILNAHTF</sequence>
<evidence type="ECO:0000259" key="1">
    <source>
        <dbReference type="Pfam" id="PF00696"/>
    </source>
</evidence>
<evidence type="ECO:0000313" key="3">
    <source>
        <dbReference type="Proteomes" id="UP000195442"/>
    </source>
</evidence>
<gene>
    <name evidence="2" type="ORF">CRENPOLYSF2_2410013</name>
</gene>
<evidence type="ECO:0000313" key="2">
    <source>
        <dbReference type="EMBL" id="SJM91896.1"/>
    </source>
</evidence>
<organism evidence="2 3">
    <name type="scientific">Crenothrix polyspora</name>
    <dbReference type="NCBI Taxonomy" id="360316"/>
    <lineage>
        <taxon>Bacteria</taxon>
        <taxon>Pseudomonadati</taxon>
        <taxon>Pseudomonadota</taxon>
        <taxon>Gammaproteobacteria</taxon>
        <taxon>Methylococcales</taxon>
        <taxon>Crenotrichaceae</taxon>
        <taxon>Crenothrix</taxon>
    </lineage>
</organism>
<feature type="domain" description="Aspartate/glutamate/uridylate kinase" evidence="1">
    <location>
        <begin position="1"/>
        <end position="141"/>
    </location>
</feature>
<reference evidence="3" key="1">
    <citation type="submission" date="2017-02" db="EMBL/GenBank/DDBJ databases">
        <authorList>
            <person name="Daims H."/>
        </authorList>
    </citation>
    <scope>NUCLEOTIDE SEQUENCE [LARGE SCALE GENOMIC DNA]</scope>
</reference>
<protein>
    <submittedName>
        <fullName evidence="2">Aspartate/glutamate/uridylate kinase</fullName>
    </submittedName>
</protein>
<dbReference type="RefSeq" id="WP_087146736.1">
    <property type="nucleotide sequence ID" value="NZ_FUKJ01000159.1"/>
</dbReference>
<dbReference type="EMBL" id="FUKJ01000159">
    <property type="protein sequence ID" value="SJM91896.1"/>
    <property type="molecule type" value="Genomic_DNA"/>
</dbReference>
<keyword evidence="3" id="KW-1185">Reference proteome</keyword>
<dbReference type="SUPFAM" id="SSF53633">
    <property type="entry name" value="Carbamate kinase-like"/>
    <property type="match status" value="1"/>
</dbReference>
<dbReference type="OrthoDB" id="8526978at2"/>
<dbReference type="Proteomes" id="UP000195442">
    <property type="component" value="Unassembled WGS sequence"/>
</dbReference>